<name>A0A0F9HYP3_9ZZZZ</name>
<gene>
    <name evidence="1" type="ORF">LCGC14_1726000</name>
</gene>
<protein>
    <submittedName>
        <fullName evidence="1">Uncharacterized protein</fullName>
    </submittedName>
</protein>
<organism evidence="1">
    <name type="scientific">marine sediment metagenome</name>
    <dbReference type="NCBI Taxonomy" id="412755"/>
    <lineage>
        <taxon>unclassified sequences</taxon>
        <taxon>metagenomes</taxon>
        <taxon>ecological metagenomes</taxon>
    </lineage>
</organism>
<dbReference type="EMBL" id="LAZR01015596">
    <property type="protein sequence ID" value="KKM08227.1"/>
    <property type="molecule type" value="Genomic_DNA"/>
</dbReference>
<proteinExistence type="predicted"/>
<sequence>MTDKNFKRIIKCIIAILAIWTITVMCYKIKEITNNETIKENQR</sequence>
<dbReference type="AlphaFoldDB" id="A0A0F9HYP3"/>
<reference evidence="1" key="1">
    <citation type="journal article" date="2015" name="Nature">
        <title>Complex archaea that bridge the gap between prokaryotes and eukaryotes.</title>
        <authorList>
            <person name="Spang A."/>
            <person name="Saw J.H."/>
            <person name="Jorgensen S.L."/>
            <person name="Zaremba-Niedzwiedzka K."/>
            <person name="Martijn J."/>
            <person name="Lind A.E."/>
            <person name="van Eijk R."/>
            <person name="Schleper C."/>
            <person name="Guy L."/>
            <person name="Ettema T.J."/>
        </authorList>
    </citation>
    <scope>NUCLEOTIDE SEQUENCE</scope>
</reference>
<comment type="caution">
    <text evidence="1">The sequence shown here is derived from an EMBL/GenBank/DDBJ whole genome shotgun (WGS) entry which is preliminary data.</text>
</comment>
<evidence type="ECO:0000313" key="1">
    <source>
        <dbReference type="EMBL" id="KKM08227.1"/>
    </source>
</evidence>
<accession>A0A0F9HYP3</accession>